<feature type="transmembrane region" description="Helical" evidence="1">
    <location>
        <begin position="173"/>
        <end position="193"/>
    </location>
</feature>
<comment type="caution">
    <text evidence="2">The sequence shown here is derived from an EMBL/GenBank/DDBJ whole genome shotgun (WGS) entry which is preliminary data.</text>
</comment>
<dbReference type="PATRIC" id="fig|1618333.3.peg.165"/>
<protein>
    <recommendedName>
        <fullName evidence="4">Baseplate protein J-like domain-containing protein</fullName>
    </recommendedName>
</protein>
<dbReference type="EMBL" id="LBRB01000003">
    <property type="protein sequence ID" value="KKP89081.1"/>
    <property type="molecule type" value="Genomic_DNA"/>
</dbReference>
<keyword evidence="1" id="KW-1133">Transmembrane helix</keyword>
<reference evidence="2 3" key="1">
    <citation type="journal article" date="2015" name="Nature">
        <title>rRNA introns, odd ribosomes, and small enigmatic genomes across a large radiation of phyla.</title>
        <authorList>
            <person name="Brown C.T."/>
            <person name="Hug L.A."/>
            <person name="Thomas B.C."/>
            <person name="Sharon I."/>
            <person name="Castelle C.J."/>
            <person name="Singh A."/>
            <person name="Wilkins M.J."/>
            <person name="Williams K.H."/>
            <person name="Banfield J.F."/>
        </authorList>
    </citation>
    <scope>NUCLEOTIDE SEQUENCE [LARGE SCALE GENOMIC DNA]</scope>
</reference>
<name>A0A0G0DJX6_9BACT</name>
<keyword evidence="1" id="KW-0472">Membrane</keyword>
<evidence type="ECO:0008006" key="4">
    <source>
        <dbReference type="Google" id="ProtNLM"/>
    </source>
</evidence>
<dbReference type="Proteomes" id="UP000034316">
    <property type="component" value="Unassembled WGS sequence"/>
</dbReference>
<evidence type="ECO:0000313" key="3">
    <source>
        <dbReference type="Proteomes" id="UP000034316"/>
    </source>
</evidence>
<sequence length="549" mass="61445">MTMSEKEEKNTIYLDVDEELPSVVEKIKNSTQTQIVLVVPKGALILQSLINLKLVKKNADQEKKKISFVTQDQVGKNLLIKSGYQIDNSVGIIKDRSSENHEEFGIEEEAPLVPVHHFQGSSDEVTDEETADNEVEEDEIIEEKTLPHKEFSQKKIESIKPPRKKFNLNFKKSALIILLILILFVIIIFGPSATVSVSVIGEPFKQTEKIEIIEAENKDNLTENQVLGKILTYEAKAQEDFQTTGKKNVGEKAKAIITVYNSWSTEVQAVAKGSVFTKNDLEFILLSDISVPGATLSLTEGKISTVAGKTSAIIEAKEAGDNYNVSSGRFTIESISSEKREKIYGETDKGVTGGSTQEIKIISQEDYNLAVEKLENLAKEEAKTKLVEENKSLQIFVDAISTETVDKKSSKNVGSEADKFNLLVKVKATVMGVDANEYKNKFVELIKKQVPEDKSLNLRENDVIETKIETQDYANKKMSTISNISTQLSPKLDLEKIKKEIIFKPISIAQDMIKTDQIEEVIIDLKPVYNPIKRLPIISSRIKVQIEYE</sequence>
<dbReference type="STRING" id="1618333.UR93_C0003G0018"/>
<evidence type="ECO:0000256" key="1">
    <source>
        <dbReference type="SAM" id="Phobius"/>
    </source>
</evidence>
<gene>
    <name evidence="2" type="ORF">UR93_C0003G0018</name>
</gene>
<keyword evidence="1" id="KW-0812">Transmembrane</keyword>
<organism evidence="2 3">
    <name type="scientific">Berkelbacteria bacterium GW2011_GWA2_35_9</name>
    <dbReference type="NCBI Taxonomy" id="1618333"/>
    <lineage>
        <taxon>Bacteria</taxon>
        <taxon>Candidatus Berkelbacteria</taxon>
    </lineage>
</organism>
<dbReference type="AlphaFoldDB" id="A0A0G0DJX6"/>
<proteinExistence type="predicted"/>
<accession>A0A0G0DJX6</accession>
<evidence type="ECO:0000313" key="2">
    <source>
        <dbReference type="EMBL" id="KKP89081.1"/>
    </source>
</evidence>